<name>A0A0A7PBE2_9SPHN</name>
<feature type="transmembrane region" description="Helical" evidence="1">
    <location>
        <begin position="42"/>
        <end position="62"/>
    </location>
</feature>
<keyword evidence="1" id="KW-1133">Transmembrane helix</keyword>
<evidence type="ECO:0000313" key="3">
    <source>
        <dbReference type="Proteomes" id="UP000030907"/>
    </source>
</evidence>
<keyword evidence="3" id="KW-1185">Reference proteome</keyword>
<sequence length="64" mass="6882">MIDIHAHALEAFNRETHSDALRELQIAPAEDLQAEQSIVGSHVGLVVPLAFFLGVLLTVVAVHA</sequence>
<protein>
    <submittedName>
        <fullName evidence="2">Putative membrane protein</fullName>
    </submittedName>
</protein>
<evidence type="ECO:0000256" key="1">
    <source>
        <dbReference type="SAM" id="Phobius"/>
    </source>
</evidence>
<keyword evidence="1" id="KW-0472">Membrane</keyword>
<evidence type="ECO:0000313" key="2">
    <source>
        <dbReference type="EMBL" id="AJA07421.1"/>
    </source>
</evidence>
<dbReference type="AlphaFoldDB" id="A0A0A7PBE2"/>
<organism evidence="2 3">
    <name type="scientific">Sphingopyxis fribergensis</name>
    <dbReference type="NCBI Taxonomy" id="1515612"/>
    <lineage>
        <taxon>Bacteria</taxon>
        <taxon>Pseudomonadati</taxon>
        <taxon>Pseudomonadota</taxon>
        <taxon>Alphaproteobacteria</taxon>
        <taxon>Sphingomonadales</taxon>
        <taxon>Sphingomonadaceae</taxon>
        <taxon>Sphingopyxis</taxon>
    </lineage>
</organism>
<gene>
    <name evidence="2" type="ORF">SKP52_02430</name>
</gene>
<dbReference type="OrthoDB" id="9941145at2"/>
<dbReference type="RefSeq" id="WP_039571326.1">
    <property type="nucleotide sequence ID" value="NZ_CP009122.1"/>
</dbReference>
<dbReference type="STRING" id="1515612.SKP52_02430"/>
<dbReference type="EMBL" id="CP009122">
    <property type="protein sequence ID" value="AJA07421.1"/>
    <property type="molecule type" value="Genomic_DNA"/>
</dbReference>
<proteinExistence type="predicted"/>
<dbReference type="HOGENOM" id="CLU_2865488_0_0_5"/>
<accession>A0A0A7PBE2</accession>
<reference evidence="2 3" key="1">
    <citation type="journal article" date="2015" name="Int. J. Syst. Evol. Microbiol.">
        <title>Description of Sphingopyxis fribergensis sp. nov. - a soil bacterium with the ability to degrade styrene and phenylacetic acid.</title>
        <authorList>
            <person name="Oelschlagel M."/>
            <person name="Ruckert C."/>
            <person name="Kalinowski J."/>
            <person name="Schmidt G."/>
            <person name="Schlomann M."/>
            <person name="Tischler D."/>
        </authorList>
    </citation>
    <scope>NUCLEOTIDE SEQUENCE [LARGE SCALE GENOMIC DNA]</scope>
    <source>
        <strain evidence="2 3">Kp5.2</strain>
    </source>
</reference>
<dbReference type="Proteomes" id="UP000030907">
    <property type="component" value="Chromosome"/>
</dbReference>
<dbReference type="KEGG" id="sphk:SKP52_02430"/>
<keyword evidence="1" id="KW-0812">Transmembrane</keyword>